<dbReference type="Gene3D" id="1.50.40.10">
    <property type="entry name" value="Mitochondrial carrier domain"/>
    <property type="match status" value="1"/>
</dbReference>
<evidence type="ECO:0000256" key="10">
    <source>
        <dbReference type="RuleBase" id="RU000488"/>
    </source>
</evidence>
<evidence type="ECO:0000256" key="7">
    <source>
        <dbReference type="ARBA" id="ARBA00022989"/>
    </source>
</evidence>
<evidence type="ECO:0000256" key="6">
    <source>
        <dbReference type="ARBA" id="ARBA00022792"/>
    </source>
</evidence>
<feature type="repeat" description="Solcar" evidence="9">
    <location>
        <begin position="237"/>
        <end position="316"/>
    </location>
</feature>
<protein>
    <recommendedName>
        <fullName evidence="14">Mitochondrial carrier</fullName>
    </recommendedName>
</protein>
<feature type="repeat" description="Solcar" evidence="9">
    <location>
        <begin position="9"/>
        <end position="97"/>
    </location>
</feature>
<evidence type="ECO:0000256" key="11">
    <source>
        <dbReference type="SAM" id="Phobius"/>
    </source>
</evidence>
<dbReference type="GO" id="GO:0055085">
    <property type="term" value="P:transmembrane transport"/>
    <property type="evidence" value="ECO:0007669"/>
    <property type="project" value="InterPro"/>
</dbReference>
<proteinExistence type="inferred from homology"/>
<gene>
    <name evidence="12" type="ORF">EPUL_005511</name>
</gene>
<feature type="repeat" description="Solcar" evidence="9">
    <location>
        <begin position="125"/>
        <end position="212"/>
    </location>
</feature>
<keyword evidence="3 10" id="KW-0813">Transport</keyword>
<evidence type="ECO:0000256" key="8">
    <source>
        <dbReference type="ARBA" id="ARBA00023136"/>
    </source>
</evidence>
<dbReference type="AlphaFoldDB" id="A0A2S4PP29"/>
<accession>A0A2S4PP29</accession>
<organism evidence="12 13">
    <name type="scientific">Erysiphe pulchra</name>
    <dbReference type="NCBI Taxonomy" id="225359"/>
    <lineage>
        <taxon>Eukaryota</taxon>
        <taxon>Fungi</taxon>
        <taxon>Dikarya</taxon>
        <taxon>Ascomycota</taxon>
        <taxon>Pezizomycotina</taxon>
        <taxon>Leotiomycetes</taxon>
        <taxon>Erysiphales</taxon>
        <taxon>Erysiphaceae</taxon>
        <taxon>Erysiphe</taxon>
    </lineage>
</organism>
<dbReference type="Proteomes" id="UP000237438">
    <property type="component" value="Unassembled WGS sequence"/>
</dbReference>
<keyword evidence="8 9" id="KW-0472">Membrane</keyword>
<comment type="subcellular location">
    <subcellularLocation>
        <location evidence="1">Membrane</location>
        <topology evidence="1">Multi-pass membrane protein</topology>
    </subcellularLocation>
</comment>
<keyword evidence="7 11" id="KW-1133">Transmembrane helix</keyword>
<keyword evidence="5" id="KW-0677">Repeat</keyword>
<dbReference type="PANTHER" id="PTHR45683">
    <property type="entry name" value="MITOCHONDRIAL NICOTINAMIDE ADENINE DINUCLEOTIDE TRANSPORTER 1-RELATED-RELATED"/>
    <property type="match status" value="1"/>
</dbReference>
<evidence type="ECO:0008006" key="14">
    <source>
        <dbReference type="Google" id="ProtNLM"/>
    </source>
</evidence>
<reference evidence="12 13" key="1">
    <citation type="submission" date="2017-10" db="EMBL/GenBank/DDBJ databases">
        <title>Development of genomic resources for the powdery mildew, Erysiphe pulchra.</title>
        <authorList>
            <person name="Wadl P.A."/>
            <person name="Mack B.M."/>
            <person name="Moore G."/>
            <person name="Beltz S.B."/>
        </authorList>
    </citation>
    <scope>NUCLEOTIDE SEQUENCE [LARGE SCALE GENOMIC DNA]</scope>
    <source>
        <strain evidence="12">Cflorida</strain>
    </source>
</reference>
<evidence type="ECO:0000256" key="1">
    <source>
        <dbReference type="ARBA" id="ARBA00004141"/>
    </source>
</evidence>
<dbReference type="SUPFAM" id="SSF103506">
    <property type="entry name" value="Mitochondrial carrier"/>
    <property type="match status" value="1"/>
</dbReference>
<keyword evidence="4 9" id="KW-0812">Transmembrane</keyword>
<dbReference type="STRING" id="225359.A0A2S4PP29"/>
<comment type="similarity">
    <text evidence="2 10">Belongs to the mitochondrial carrier (TC 2.A.29) family.</text>
</comment>
<evidence type="ECO:0000256" key="4">
    <source>
        <dbReference type="ARBA" id="ARBA00022692"/>
    </source>
</evidence>
<sequence length="316" mass="35205">MTERHVYLSTVQIETVAGFSAGTISTLVFHPLDVVKIRLQIYRNTSSTPVTTYTILNGLLSNKAPIKSLYRGLTPNLLGSAGSWSFFLGIKSAVEDQIIKFRTVKSEKFSSQKDNHARNRRRDLLMPFDFFLASAISGMMVSLTTNPIWVLKTRMVSSDKGKDGAYENLWQGAQQILQKEGVRGFYRGAGVSLLGNSHGAVQFGVYEPIKKLWRRYLTNHSNLSSKSEQEEKLGTLATLAISGTAKIIAGTVTYPLQVIKSRLQVSHLDHISGGGIMGVSGRLWREQGWRGFYKGLNINIIRVLPATWVTFLVYEN</sequence>
<comment type="caution">
    <text evidence="12">The sequence shown here is derived from an EMBL/GenBank/DDBJ whole genome shotgun (WGS) entry which is preliminary data.</text>
</comment>
<dbReference type="GO" id="GO:0016020">
    <property type="term" value="C:membrane"/>
    <property type="evidence" value="ECO:0007669"/>
    <property type="project" value="UniProtKB-SubCell"/>
</dbReference>
<keyword evidence="6" id="KW-0999">Mitochondrion inner membrane</keyword>
<name>A0A2S4PP29_9PEZI</name>
<dbReference type="InterPro" id="IPR018108">
    <property type="entry name" value="MCP_transmembrane"/>
</dbReference>
<keyword evidence="13" id="KW-1185">Reference proteome</keyword>
<dbReference type="InterPro" id="IPR044712">
    <property type="entry name" value="SLC25A32-like"/>
</dbReference>
<dbReference type="OrthoDB" id="428293at2759"/>
<evidence type="ECO:0000313" key="13">
    <source>
        <dbReference type="Proteomes" id="UP000237438"/>
    </source>
</evidence>
<dbReference type="GO" id="GO:0006862">
    <property type="term" value="P:nucleotide transport"/>
    <property type="evidence" value="ECO:0007669"/>
    <property type="project" value="InterPro"/>
</dbReference>
<dbReference type="Pfam" id="PF00153">
    <property type="entry name" value="Mito_carr"/>
    <property type="match status" value="3"/>
</dbReference>
<keyword evidence="6" id="KW-0496">Mitochondrion</keyword>
<dbReference type="InterPro" id="IPR023395">
    <property type="entry name" value="MCP_dom_sf"/>
</dbReference>
<dbReference type="PROSITE" id="PS50920">
    <property type="entry name" value="SOLCAR"/>
    <property type="match status" value="3"/>
</dbReference>
<feature type="transmembrane region" description="Helical" evidence="11">
    <location>
        <begin position="128"/>
        <end position="150"/>
    </location>
</feature>
<dbReference type="EMBL" id="PEDP01001353">
    <property type="protein sequence ID" value="POS83789.1"/>
    <property type="molecule type" value="Genomic_DNA"/>
</dbReference>
<feature type="non-terminal residue" evidence="12">
    <location>
        <position position="316"/>
    </location>
</feature>
<evidence type="ECO:0000256" key="9">
    <source>
        <dbReference type="PROSITE-ProRule" id="PRU00282"/>
    </source>
</evidence>
<evidence type="ECO:0000256" key="2">
    <source>
        <dbReference type="ARBA" id="ARBA00006375"/>
    </source>
</evidence>
<evidence type="ECO:0000256" key="3">
    <source>
        <dbReference type="ARBA" id="ARBA00022448"/>
    </source>
</evidence>
<evidence type="ECO:0000313" key="12">
    <source>
        <dbReference type="EMBL" id="POS83789.1"/>
    </source>
</evidence>
<evidence type="ECO:0000256" key="5">
    <source>
        <dbReference type="ARBA" id="ARBA00022737"/>
    </source>
</evidence>